<dbReference type="GO" id="GO:0003964">
    <property type="term" value="F:RNA-directed DNA polymerase activity"/>
    <property type="evidence" value="ECO:0007669"/>
    <property type="project" value="UniProtKB-KW"/>
</dbReference>
<name>A0A4C2A2P2_EUMVA</name>
<keyword evidence="2" id="KW-0695">RNA-directed DNA polymerase</keyword>
<organism evidence="2 3">
    <name type="scientific">Eumeta variegata</name>
    <name type="common">Bagworm moth</name>
    <name type="synonym">Eumeta japonica</name>
    <dbReference type="NCBI Taxonomy" id="151549"/>
    <lineage>
        <taxon>Eukaryota</taxon>
        <taxon>Metazoa</taxon>
        <taxon>Ecdysozoa</taxon>
        <taxon>Arthropoda</taxon>
        <taxon>Hexapoda</taxon>
        <taxon>Insecta</taxon>
        <taxon>Pterygota</taxon>
        <taxon>Neoptera</taxon>
        <taxon>Endopterygota</taxon>
        <taxon>Lepidoptera</taxon>
        <taxon>Glossata</taxon>
        <taxon>Ditrysia</taxon>
        <taxon>Tineoidea</taxon>
        <taxon>Psychidae</taxon>
        <taxon>Oiketicinae</taxon>
        <taxon>Eumeta</taxon>
    </lineage>
</organism>
<reference evidence="2 3" key="1">
    <citation type="journal article" date="2019" name="Commun. Biol.">
        <title>The bagworm genome reveals a unique fibroin gene that provides high tensile strength.</title>
        <authorList>
            <person name="Kono N."/>
            <person name="Nakamura H."/>
            <person name="Ohtoshi R."/>
            <person name="Tomita M."/>
            <person name="Numata K."/>
            <person name="Arakawa K."/>
        </authorList>
    </citation>
    <scope>NUCLEOTIDE SEQUENCE [LARGE SCALE GENOMIC DNA]</scope>
</reference>
<keyword evidence="2" id="KW-0548">Nucleotidyltransferase</keyword>
<protein>
    <submittedName>
        <fullName evidence="2">Probable RNA-directed DNA polymerase from transposon X-element</fullName>
    </submittedName>
</protein>
<evidence type="ECO:0000313" key="2">
    <source>
        <dbReference type="EMBL" id="GBP93524.1"/>
    </source>
</evidence>
<keyword evidence="3" id="KW-1185">Reference proteome</keyword>
<dbReference type="AlphaFoldDB" id="A0A4C2A2P2"/>
<gene>
    <name evidence="2" type="ORF">EVAR_98276_1</name>
</gene>
<evidence type="ECO:0000256" key="1">
    <source>
        <dbReference type="SAM" id="MobiDB-lite"/>
    </source>
</evidence>
<accession>A0A4C2A2P2</accession>
<evidence type="ECO:0000313" key="3">
    <source>
        <dbReference type="Proteomes" id="UP000299102"/>
    </source>
</evidence>
<comment type="caution">
    <text evidence="2">The sequence shown here is derived from an EMBL/GenBank/DDBJ whole genome shotgun (WGS) entry which is preliminary data.</text>
</comment>
<sequence>MSENSIDIALVQETYLKPNRLKACNIAGYVQLRTDRTYSNEIDFAIGALTNHVRTVVEESEREVPASSDRRKFPPDILELIRAKRSLRRASAYPTPEYRSRARALQRERLNALIPPHDIAHISRIEKEVLQKPPSNLKTIWLPVSLSEVQTLVKSLNRKAPSLDASPPISRVWEGFETERSTVAVFFDVPKPKAFDRKFLKAPPSLHCCTPRTLTIYRDRRRLASNSRYSRTIPRSFTEVGIGTPDSPPPLQRAIDELGQWLRKWRIEVNPDKSAAIQFKTVMTYVSPVFAHAARASTHRLRVIQNKFCRAATDAHWCVRNSILHRDLNSPLLPNMKDASKRFFDIAGSHPNALRAAIDYQPPHPTHIRRPRNVIDLSSLTPPASANRLRREQEGREPTRDGFLRHLCRDDSAVSPLSRRRRHSHMPSGRTDEASKLTDLSPDSSRPTK</sequence>
<feature type="region of interest" description="Disordered" evidence="1">
    <location>
        <begin position="361"/>
        <end position="449"/>
    </location>
</feature>
<dbReference type="EMBL" id="BGZK01002387">
    <property type="protein sequence ID" value="GBP93524.1"/>
    <property type="molecule type" value="Genomic_DNA"/>
</dbReference>
<feature type="compositionally biased region" description="Basic and acidic residues" evidence="1">
    <location>
        <begin position="389"/>
        <end position="412"/>
    </location>
</feature>
<dbReference type="OrthoDB" id="10050074at2759"/>
<dbReference type="Proteomes" id="UP000299102">
    <property type="component" value="Unassembled WGS sequence"/>
</dbReference>
<keyword evidence="2" id="KW-0808">Transferase</keyword>
<proteinExistence type="predicted"/>